<accession>A0A0D8HC19</accession>
<dbReference type="AlphaFoldDB" id="A0A0D8HC19"/>
<sequence length="219" mass="23286">MRIGIIGAGNIGGNLTKRLSALGHVVKVANSRGPETLSQLAGETGALACSPSEAVSDAELIIVTIPQKRIPDLPPTLFQNVPKAVAVIDTGNYYPKERDGLIAEIEDGEPESVWVERHLGHSVIKAFNGIYSQHLLDRHLPAGTPGRIALPVAGDDQAAKKMVIGLIDELGFDAVDAGPLAESWRQQPGTPVYGADLGIEGVTEALSQAPRERPEHFRN</sequence>
<evidence type="ECO:0000313" key="4">
    <source>
        <dbReference type="Proteomes" id="UP000032360"/>
    </source>
</evidence>
<dbReference type="Gene3D" id="3.40.50.720">
    <property type="entry name" value="NAD(P)-binding Rossmann-like Domain"/>
    <property type="match status" value="1"/>
</dbReference>
<dbReference type="GO" id="GO:0016491">
    <property type="term" value="F:oxidoreductase activity"/>
    <property type="evidence" value="ECO:0007669"/>
    <property type="project" value="UniProtKB-KW"/>
</dbReference>
<protein>
    <submittedName>
        <fullName evidence="3">Arogenate dehydrogenase</fullName>
    </submittedName>
</protein>
<evidence type="ECO:0000259" key="2">
    <source>
        <dbReference type="Pfam" id="PF03807"/>
    </source>
</evidence>
<organism evidence="3 4">
    <name type="scientific">Acidithrix ferrooxidans</name>
    <dbReference type="NCBI Taxonomy" id="1280514"/>
    <lineage>
        <taxon>Bacteria</taxon>
        <taxon>Bacillati</taxon>
        <taxon>Actinomycetota</taxon>
        <taxon>Acidimicrobiia</taxon>
        <taxon>Acidimicrobiales</taxon>
        <taxon>Acidimicrobiaceae</taxon>
        <taxon>Acidithrix</taxon>
    </lineage>
</organism>
<evidence type="ECO:0000313" key="3">
    <source>
        <dbReference type="EMBL" id="KJF15515.1"/>
    </source>
</evidence>
<dbReference type="PANTHER" id="PTHR14239">
    <property type="entry name" value="DUDULIN-RELATED"/>
    <property type="match status" value="1"/>
</dbReference>
<comment type="caution">
    <text evidence="3">The sequence shown here is derived from an EMBL/GenBank/DDBJ whole genome shotgun (WGS) entry which is preliminary data.</text>
</comment>
<gene>
    <name evidence="3" type="ORF">AXFE_36440</name>
</gene>
<dbReference type="RefSeq" id="WP_052607226.1">
    <property type="nucleotide sequence ID" value="NZ_JXYS01000154.1"/>
</dbReference>
<keyword evidence="1" id="KW-0560">Oxidoreductase</keyword>
<feature type="domain" description="Pyrroline-5-carboxylate reductase catalytic N-terminal" evidence="2">
    <location>
        <begin position="2"/>
        <end position="93"/>
    </location>
</feature>
<keyword evidence="4" id="KW-1185">Reference proteome</keyword>
<dbReference type="EMBL" id="JXYS01000154">
    <property type="protein sequence ID" value="KJF15515.1"/>
    <property type="molecule type" value="Genomic_DNA"/>
</dbReference>
<dbReference type="PATRIC" id="fig|1280514.3.peg.4897"/>
<dbReference type="OrthoDB" id="1523398at2"/>
<dbReference type="Proteomes" id="UP000032360">
    <property type="component" value="Unassembled WGS sequence"/>
</dbReference>
<dbReference type="SUPFAM" id="SSF51735">
    <property type="entry name" value="NAD(P)-binding Rossmann-fold domains"/>
    <property type="match status" value="1"/>
</dbReference>
<dbReference type="Pfam" id="PF03807">
    <property type="entry name" value="F420_oxidored"/>
    <property type="match status" value="1"/>
</dbReference>
<dbReference type="InterPro" id="IPR051267">
    <property type="entry name" value="STEAP_metalloreductase"/>
</dbReference>
<dbReference type="InterPro" id="IPR036291">
    <property type="entry name" value="NAD(P)-bd_dom_sf"/>
</dbReference>
<evidence type="ECO:0000256" key="1">
    <source>
        <dbReference type="ARBA" id="ARBA00023002"/>
    </source>
</evidence>
<proteinExistence type="predicted"/>
<dbReference type="InterPro" id="IPR028939">
    <property type="entry name" value="P5C_Rdtase_cat_N"/>
</dbReference>
<name>A0A0D8HC19_9ACTN</name>
<reference evidence="3 4" key="1">
    <citation type="submission" date="2015-01" db="EMBL/GenBank/DDBJ databases">
        <title>Draft genome of the acidophilic iron oxidizer Acidithrix ferrooxidans strain Py-F3.</title>
        <authorList>
            <person name="Poehlein A."/>
            <person name="Eisen S."/>
            <person name="Schloemann M."/>
            <person name="Johnson B.D."/>
            <person name="Daniel R."/>
            <person name="Muehling M."/>
        </authorList>
    </citation>
    <scope>NUCLEOTIDE SEQUENCE [LARGE SCALE GENOMIC DNA]</scope>
    <source>
        <strain evidence="3 4">Py-F3</strain>
    </source>
</reference>